<dbReference type="PRINTS" id="PR01034">
    <property type="entry name" value="RIBOSOMALS12"/>
</dbReference>
<dbReference type="InterPro" id="IPR005679">
    <property type="entry name" value="Ribosomal_uS12_bac"/>
</dbReference>
<dbReference type="InterPro" id="IPR012340">
    <property type="entry name" value="NA-bd_OB-fold"/>
</dbReference>
<proteinExistence type="inferred from homology"/>
<dbReference type="PANTHER" id="PTHR11652">
    <property type="entry name" value="30S RIBOSOMAL PROTEIN S12 FAMILY MEMBER"/>
    <property type="match status" value="1"/>
</dbReference>
<sequence>MTKNQLIKGNRVPKKHKTIRKALFQCPQKKGICIKVTIMTPRKPNSAKRKIARIKLSNNLIITAYIPGIKHSLQQHSTVLIRGGNTKDLPGLKYKIIRGKYDLIGVENRKRSRSKYGTKKK</sequence>
<dbReference type="FunFam" id="2.40.50.140:FF:000192">
    <property type="entry name" value="Mitochondrial ribosomal protein S12"/>
    <property type="match status" value="1"/>
</dbReference>
<dbReference type="PROSITE" id="PS00055">
    <property type="entry name" value="RIBOSOMAL_S12"/>
    <property type="match status" value="1"/>
</dbReference>
<evidence type="ECO:0000313" key="6">
    <source>
        <dbReference type="EMBL" id="AJF36684.1"/>
    </source>
</evidence>
<gene>
    <name evidence="6" type="primary">rps12</name>
</gene>
<protein>
    <recommendedName>
        <fullName evidence="4">Ribosomal protein S12, mitochondrial</fullName>
    </recommendedName>
</protein>
<evidence type="ECO:0000256" key="4">
    <source>
        <dbReference type="ARBA" id="ARBA00043092"/>
    </source>
</evidence>
<dbReference type="GO" id="GO:0006412">
    <property type="term" value="P:translation"/>
    <property type="evidence" value="ECO:0007669"/>
    <property type="project" value="InterPro"/>
</dbReference>
<reference evidence="6" key="1">
    <citation type="submission" date="2014-11" db="EMBL/GenBank/DDBJ databases">
        <authorList>
            <person name="Lang B.F."/>
        </authorList>
    </citation>
    <scope>NUCLEOTIDE SEQUENCE</scope>
    <source>
        <strain evidence="6">249</strain>
    </source>
</reference>
<dbReference type="EMBL" id="KP165391">
    <property type="protein sequence ID" value="AJF36684.1"/>
    <property type="molecule type" value="Genomic_DNA"/>
</dbReference>
<dbReference type="NCBIfam" id="TIGR00981">
    <property type="entry name" value="rpsL_bact"/>
    <property type="match status" value="1"/>
</dbReference>
<keyword evidence="6" id="KW-0496">Mitochondrion</keyword>
<dbReference type="Pfam" id="PF00164">
    <property type="entry name" value="Ribosom_S12_S23"/>
    <property type="match status" value="1"/>
</dbReference>
<evidence type="ECO:0000256" key="3">
    <source>
        <dbReference type="ARBA" id="ARBA00023274"/>
    </source>
</evidence>
<name>A0A0B5H4U3_9EUKA</name>
<evidence type="ECO:0000256" key="1">
    <source>
        <dbReference type="ARBA" id="ARBA00005657"/>
    </source>
</evidence>
<evidence type="ECO:0000256" key="5">
    <source>
        <dbReference type="RuleBase" id="RU003622"/>
    </source>
</evidence>
<dbReference type="InterPro" id="IPR006032">
    <property type="entry name" value="Ribosomal_uS12"/>
</dbReference>
<accession>A0A0B5H4U3</accession>
<dbReference type="GO" id="GO:0015935">
    <property type="term" value="C:small ribosomal subunit"/>
    <property type="evidence" value="ECO:0007669"/>
    <property type="project" value="InterPro"/>
</dbReference>
<comment type="similarity">
    <text evidence="1 5">Belongs to the universal ribosomal protein uS12 family.</text>
</comment>
<dbReference type="GO" id="GO:0003735">
    <property type="term" value="F:structural constituent of ribosome"/>
    <property type="evidence" value="ECO:0007669"/>
    <property type="project" value="InterPro"/>
</dbReference>
<dbReference type="SUPFAM" id="SSF50249">
    <property type="entry name" value="Nucleic acid-binding proteins"/>
    <property type="match status" value="1"/>
</dbReference>
<keyword evidence="2 5" id="KW-0689">Ribosomal protein</keyword>
<geneLocation type="mitochondrion" evidence="6"/>
<organism evidence="6">
    <name type="scientific">Gefionella okellyi</name>
    <dbReference type="NCBI Taxonomy" id="2853422"/>
    <lineage>
        <taxon>Eukaryota</taxon>
        <taxon>Malawimonadida</taxon>
        <taxon>Malawimonadidae</taxon>
        <taxon>Gefionella</taxon>
    </lineage>
</organism>
<dbReference type="AlphaFoldDB" id="A0A0B5H4U3"/>
<keyword evidence="3 5" id="KW-0687">Ribonucleoprotein</keyword>
<evidence type="ECO:0000256" key="2">
    <source>
        <dbReference type="ARBA" id="ARBA00022980"/>
    </source>
</evidence>
<dbReference type="CDD" id="cd03368">
    <property type="entry name" value="Ribosomal_S12"/>
    <property type="match status" value="1"/>
</dbReference>
<dbReference type="PIRSF" id="PIRSF002133">
    <property type="entry name" value="Ribosomal_S12/S23"/>
    <property type="match status" value="1"/>
</dbReference>
<dbReference type="Gene3D" id="2.40.50.140">
    <property type="entry name" value="Nucleic acid-binding proteins"/>
    <property type="match status" value="1"/>
</dbReference>